<sequence length="429" mass="49000">MEVIIGTIIDELLSKEHHENVVNSYETVALGALGGRFDQSIHSIHVLFRNREKKIYLASNDSMAIFVPKNLNVEIICDLRFEGPTCGLLPIGCEIAKVKTRGLKWDIEHIDFSKENPSVVTENQILKDLSSTKLSEPNISGLALLFNSSCVPLNATKNLIFPFDKKFYFEQGTIGLLNISNSFSCSLESKLKNIINFTNLNNLNLKSILVYGSTSISTRDSYLKNLLNTTNSDFIPKNVIMDLPVYLIDDIITANAVRYRFHQGPELRVETTSARTFKRNYIPNNPLMKRQASPNPSTLKAVPAPKGVQACLIQIKVFSQFDVAETLLITFAALFGFFFLVTGILAILYKKGLIFQSRKRLKERKLMYLRWDQREVIRKYVKRWSQNKFSPEDINLIYEEKQRYLLANPTAKETEIWDHIQAKFSDDVK</sequence>
<keyword evidence="5" id="KW-1133">Transmembrane helix</keyword>
<keyword evidence="5" id="KW-0812">Transmembrane</keyword>
<dbReference type="AlphaFoldDB" id="A0AAD5TX86"/>
<protein>
    <recommendedName>
        <fullName evidence="6">Thiamin pyrophosphokinase thiamin-binding domain-containing protein</fullName>
    </recommendedName>
</protein>
<evidence type="ECO:0000256" key="1">
    <source>
        <dbReference type="ARBA" id="ARBA00022679"/>
    </source>
</evidence>
<evidence type="ECO:0000313" key="7">
    <source>
        <dbReference type="EMBL" id="KAJ3214162.1"/>
    </source>
</evidence>
<reference evidence="7" key="1">
    <citation type="submission" date="2020-05" db="EMBL/GenBank/DDBJ databases">
        <title>Phylogenomic resolution of chytrid fungi.</title>
        <authorList>
            <person name="Stajich J.E."/>
            <person name="Amses K."/>
            <person name="Simmons R."/>
            <person name="Seto K."/>
            <person name="Myers J."/>
            <person name="Bonds A."/>
            <person name="Quandt C.A."/>
            <person name="Barry K."/>
            <person name="Liu P."/>
            <person name="Grigoriev I."/>
            <person name="Longcore J.E."/>
            <person name="James T.Y."/>
        </authorList>
    </citation>
    <scope>NUCLEOTIDE SEQUENCE</scope>
    <source>
        <strain evidence="7">JEL0476</strain>
    </source>
</reference>
<evidence type="ECO:0000256" key="4">
    <source>
        <dbReference type="ARBA" id="ARBA00022840"/>
    </source>
</evidence>
<dbReference type="InterPro" id="IPR007373">
    <property type="entry name" value="Thiamin_PyroPKinase_B1-bd"/>
</dbReference>
<feature type="transmembrane region" description="Helical" evidence="5">
    <location>
        <begin position="327"/>
        <end position="349"/>
    </location>
</feature>
<dbReference type="GO" id="GO:0004788">
    <property type="term" value="F:thiamine diphosphokinase activity"/>
    <property type="evidence" value="ECO:0007669"/>
    <property type="project" value="InterPro"/>
</dbReference>
<keyword evidence="1" id="KW-0808">Transferase</keyword>
<dbReference type="GO" id="GO:0005524">
    <property type="term" value="F:ATP binding"/>
    <property type="evidence" value="ECO:0007669"/>
    <property type="project" value="UniProtKB-KW"/>
</dbReference>
<evidence type="ECO:0000259" key="6">
    <source>
        <dbReference type="Pfam" id="PF04265"/>
    </source>
</evidence>
<dbReference type="GO" id="GO:0030975">
    <property type="term" value="F:thiamine binding"/>
    <property type="evidence" value="ECO:0007669"/>
    <property type="project" value="InterPro"/>
</dbReference>
<dbReference type="InterPro" id="IPR036759">
    <property type="entry name" value="TPK_catalytic_sf"/>
</dbReference>
<keyword evidence="5" id="KW-0472">Membrane</keyword>
<dbReference type="GO" id="GO:0016301">
    <property type="term" value="F:kinase activity"/>
    <property type="evidence" value="ECO:0007669"/>
    <property type="project" value="UniProtKB-KW"/>
</dbReference>
<comment type="caution">
    <text evidence="7">The sequence shown here is derived from an EMBL/GenBank/DDBJ whole genome shotgun (WGS) entry which is preliminary data.</text>
</comment>
<evidence type="ECO:0000313" key="8">
    <source>
        <dbReference type="Proteomes" id="UP001211065"/>
    </source>
</evidence>
<dbReference type="SUPFAM" id="SSF63999">
    <property type="entry name" value="Thiamin pyrophosphokinase, catalytic domain"/>
    <property type="match status" value="1"/>
</dbReference>
<evidence type="ECO:0000256" key="3">
    <source>
        <dbReference type="ARBA" id="ARBA00022777"/>
    </source>
</evidence>
<dbReference type="PANTHER" id="PTHR13622">
    <property type="entry name" value="THIAMIN PYROPHOSPHOKINASE"/>
    <property type="match status" value="1"/>
</dbReference>
<proteinExistence type="predicted"/>
<accession>A0AAD5TX86</accession>
<dbReference type="Proteomes" id="UP001211065">
    <property type="component" value="Unassembled WGS sequence"/>
</dbReference>
<dbReference type="Pfam" id="PF04265">
    <property type="entry name" value="TPK_B1_binding"/>
    <property type="match status" value="1"/>
</dbReference>
<name>A0AAD5TX86_9FUNG</name>
<keyword evidence="4" id="KW-0067">ATP-binding</keyword>
<dbReference type="Gene3D" id="3.40.50.10240">
    <property type="entry name" value="Thiamin pyrophosphokinase, catalytic domain"/>
    <property type="match status" value="1"/>
</dbReference>
<feature type="domain" description="Thiamin pyrophosphokinase thiamin-binding" evidence="6">
    <location>
        <begin position="75"/>
        <end position="112"/>
    </location>
</feature>
<dbReference type="PANTHER" id="PTHR13622:SF8">
    <property type="entry name" value="THIAMIN PYROPHOSPHOKINASE 1"/>
    <property type="match status" value="1"/>
</dbReference>
<dbReference type="GO" id="GO:0009229">
    <property type="term" value="P:thiamine diphosphate biosynthetic process"/>
    <property type="evidence" value="ECO:0007669"/>
    <property type="project" value="InterPro"/>
</dbReference>
<evidence type="ECO:0000256" key="5">
    <source>
        <dbReference type="SAM" id="Phobius"/>
    </source>
</evidence>
<gene>
    <name evidence="7" type="ORF">HK099_006998</name>
</gene>
<dbReference type="InterPro" id="IPR036371">
    <property type="entry name" value="TPK_B1-bd_sf"/>
</dbReference>
<keyword evidence="2" id="KW-0547">Nucleotide-binding</keyword>
<keyword evidence="3" id="KW-0418">Kinase</keyword>
<evidence type="ECO:0000256" key="2">
    <source>
        <dbReference type="ARBA" id="ARBA00022741"/>
    </source>
</evidence>
<dbReference type="SUPFAM" id="SSF63862">
    <property type="entry name" value="Thiamin pyrophosphokinase, substrate-binding domain"/>
    <property type="match status" value="1"/>
</dbReference>
<organism evidence="7 8">
    <name type="scientific">Clydaea vesicula</name>
    <dbReference type="NCBI Taxonomy" id="447962"/>
    <lineage>
        <taxon>Eukaryota</taxon>
        <taxon>Fungi</taxon>
        <taxon>Fungi incertae sedis</taxon>
        <taxon>Chytridiomycota</taxon>
        <taxon>Chytridiomycota incertae sedis</taxon>
        <taxon>Chytridiomycetes</taxon>
        <taxon>Lobulomycetales</taxon>
        <taxon>Lobulomycetaceae</taxon>
        <taxon>Clydaea</taxon>
    </lineage>
</organism>
<keyword evidence="8" id="KW-1185">Reference proteome</keyword>
<dbReference type="EMBL" id="JADGJW010000644">
    <property type="protein sequence ID" value="KAJ3214162.1"/>
    <property type="molecule type" value="Genomic_DNA"/>
</dbReference>